<feature type="transmembrane region" description="Helical" evidence="2">
    <location>
        <begin position="114"/>
        <end position="137"/>
    </location>
</feature>
<evidence type="ECO:0000313" key="4">
    <source>
        <dbReference type="EMBL" id="EEA84309.1"/>
    </source>
</evidence>
<proteinExistence type="predicted"/>
<dbReference type="RefSeq" id="WP_006440924.1">
    <property type="nucleotide sequence ID" value="NZ_DS995359.1"/>
</dbReference>
<keyword evidence="1" id="KW-0175">Coiled coil</keyword>
<keyword evidence="2" id="KW-0472">Membrane</keyword>
<dbReference type="InterPro" id="IPR025642">
    <property type="entry name" value="DUF4342"/>
</dbReference>
<protein>
    <recommendedName>
        <fullName evidence="3">DUF4342 domain-containing protein</fullName>
    </recommendedName>
</protein>
<evidence type="ECO:0000256" key="1">
    <source>
        <dbReference type="SAM" id="Coils"/>
    </source>
</evidence>
<sequence length="208" mass="23410">MSSITIEMVDKVMERVPSASYKEVKEALVHSDGDILEAIIYLEENSGAIKAKKKVEDFFEKSKEDAEEVRKNTEEKIGKDVEELKAQLKELFAKSNRVRVVVEKEGKIIMNIPFTVGVLGIAMMPLLTILGLSAAVLSKYRIKIQNEADGETVDLGELNEEKATVLKDMFINTAKDLKETVVKKKEEKDDKDITDDLINECEKDENAE</sequence>
<dbReference type="STRING" id="500633.CLOHIR_02063"/>
<name>B6G1Q6_PEPHT</name>
<dbReference type="eggNOG" id="COG1308">
    <property type="taxonomic scope" value="Bacteria"/>
</dbReference>
<keyword evidence="2" id="KW-1133">Transmembrane helix</keyword>
<dbReference type="Pfam" id="PF14242">
    <property type="entry name" value="DUF4342"/>
    <property type="match status" value="1"/>
</dbReference>
<evidence type="ECO:0000313" key="5">
    <source>
        <dbReference type="Proteomes" id="UP000003178"/>
    </source>
</evidence>
<dbReference type="Gene3D" id="1.10.8.10">
    <property type="entry name" value="DNA helicase RuvA subunit, C-terminal domain"/>
    <property type="match status" value="1"/>
</dbReference>
<keyword evidence="2" id="KW-0812">Transmembrane</keyword>
<accession>B6G1Q6</accession>
<dbReference type="AlphaFoldDB" id="B6G1Q6"/>
<dbReference type="InterPro" id="IPR009060">
    <property type="entry name" value="UBA-like_sf"/>
</dbReference>
<reference evidence="4 5" key="1">
    <citation type="submission" date="2008-09" db="EMBL/GenBank/DDBJ databases">
        <authorList>
            <person name="Fulton L."/>
            <person name="Clifton S."/>
            <person name="Fulton B."/>
            <person name="Xu J."/>
            <person name="Minx P."/>
            <person name="Pepin K.H."/>
            <person name="Johnson M."/>
            <person name="Thiruvilangam P."/>
            <person name="Bhonagiri V."/>
            <person name="Nash W.E."/>
            <person name="Mardis E.R."/>
            <person name="Wilson R.K."/>
        </authorList>
    </citation>
    <scope>NUCLEOTIDE SEQUENCE [LARGE SCALE GENOMIC DNA]</scope>
    <source>
        <strain evidence="4 5">DSM 13275</strain>
    </source>
</reference>
<comment type="caution">
    <text evidence="4">The sequence shown here is derived from an EMBL/GenBank/DDBJ whole genome shotgun (WGS) entry which is preliminary data.</text>
</comment>
<dbReference type="SUPFAM" id="SSF46934">
    <property type="entry name" value="UBA-like"/>
    <property type="match status" value="1"/>
</dbReference>
<keyword evidence="5" id="KW-1185">Reference proteome</keyword>
<evidence type="ECO:0000256" key="2">
    <source>
        <dbReference type="SAM" id="Phobius"/>
    </source>
</evidence>
<dbReference type="EMBL" id="ABWP01000076">
    <property type="protein sequence ID" value="EEA84309.1"/>
    <property type="molecule type" value="Genomic_DNA"/>
</dbReference>
<reference evidence="4 5" key="2">
    <citation type="submission" date="2008-10" db="EMBL/GenBank/DDBJ databases">
        <title>Draft genome sequence of Clostridium hiranonis (DSM 13275).</title>
        <authorList>
            <person name="Sudarsanam P."/>
            <person name="Ley R."/>
            <person name="Guruge J."/>
            <person name="Turnbaugh P.J."/>
            <person name="Mahowald M."/>
            <person name="Liep D."/>
            <person name="Gordon J."/>
        </authorList>
    </citation>
    <scope>NUCLEOTIDE SEQUENCE [LARGE SCALE GENOMIC DNA]</scope>
    <source>
        <strain evidence="4 5">DSM 13275</strain>
    </source>
</reference>
<organism evidence="4 5">
    <name type="scientific">Peptacetobacter hiranonis (strain DSM 13275 / JCM 10541 / KCTC 15199 / TO-931)</name>
    <name type="common">Clostridium hiranonis</name>
    <dbReference type="NCBI Taxonomy" id="500633"/>
    <lineage>
        <taxon>Bacteria</taxon>
        <taxon>Bacillati</taxon>
        <taxon>Bacillota</taxon>
        <taxon>Clostridia</taxon>
        <taxon>Peptostreptococcales</taxon>
        <taxon>Peptostreptococcaceae</taxon>
        <taxon>Peptacetobacter</taxon>
    </lineage>
</organism>
<gene>
    <name evidence="4" type="ORF">CLOHIR_02063</name>
</gene>
<feature type="coiled-coil region" evidence="1">
    <location>
        <begin position="56"/>
        <end position="94"/>
    </location>
</feature>
<evidence type="ECO:0000259" key="3">
    <source>
        <dbReference type="Pfam" id="PF14242"/>
    </source>
</evidence>
<dbReference type="HOGENOM" id="CLU_115782_2_0_9"/>
<dbReference type="Proteomes" id="UP000003178">
    <property type="component" value="Unassembled WGS sequence"/>
</dbReference>
<feature type="domain" description="DUF4342" evidence="3">
    <location>
        <begin position="71"/>
        <end position="145"/>
    </location>
</feature>